<feature type="region of interest" description="Disordered" evidence="6">
    <location>
        <begin position="1"/>
        <end position="32"/>
    </location>
</feature>
<dbReference type="InterPro" id="IPR036010">
    <property type="entry name" value="2Fe-2S_ferredoxin-like_sf"/>
</dbReference>
<dbReference type="GO" id="GO:0046872">
    <property type="term" value="F:metal ion binding"/>
    <property type="evidence" value="ECO:0007669"/>
    <property type="project" value="UniProtKB-KW"/>
</dbReference>
<evidence type="ECO:0000256" key="2">
    <source>
        <dbReference type="ARBA" id="ARBA00022723"/>
    </source>
</evidence>
<dbReference type="Proteomes" id="UP000264353">
    <property type="component" value="Chromosome A2"/>
</dbReference>
<comment type="cofactor">
    <cofactor evidence="5">
        <name>[2Fe-2S] cluster</name>
        <dbReference type="ChEBI" id="CHEBI:190135"/>
    </cofactor>
</comment>
<gene>
    <name evidence="7" type="ORF">BRARA_B02688</name>
</gene>
<proteinExistence type="predicted"/>
<evidence type="ECO:0008006" key="9">
    <source>
        <dbReference type="Google" id="ProtNLM"/>
    </source>
</evidence>
<evidence type="ECO:0000313" key="8">
    <source>
        <dbReference type="Proteomes" id="UP000264353"/>
    </source>
</evidence>
<dbReference type="PANTHER" id="PTHR23426">
    <property type="entry name" value="FERREDOXIN/ADRENODOXIN"/>
    <property type="match status" value="1"/>
</dbReference>
<sequence>MNHKELKPLASNRTRKKKTSRSRRSRSSHEDCRADTKIAEQLRRSREACEGSLACSTCHVIVEPTDEENDMLDLAFGLTERLQVLSRGGKITIQALYDPIRVSKQLETVVFFKHLDSILVTLWFLIQMKEDSVLFAIEIGLILSERAQFELLI</sequence>
<protein>
    <recommendedName>
        <fullName evidence="9">2Fe-2S ferredoxin-type domain-containing protein</fullName>
    </recommendedName>
</protein>
<accession>A0A398AG99</accession>
<keyword evidence="3" id="KW-0408">Iron</keyword>
<dbReference type="AlphaFoldDB" id="A0A398AG99"/>
<keyword evidence="4" id="KW-0411">Iron-sulfur</keyword>
<organism evidence="7 8">
    <name type="scientific">Brassica campestris</name>
    <name type="common">Field mustard</name>
    <dbReference type="NCBI Taxonomy" id="3711"/>
    <lineage>
        <taxon>Eukaryota</taxon>
        <taxon>Viridiplantae</taxon>
        <taxon>Streptophyta</taxon>
        <taxon>Embryophyta</taxon>
        <taxon>Tracheophyta</taxon>
        <taxon>Spermatophyta</taxon>
        <taxon>Magnoliopsida</taxon>
        <taxon>eudicotyledons</taxon>
        <taxon>Gunneridae</taxon>
        <taxon>Pentapetalae</taxon>
        <taxon>rosids</taxon>
        <taxon>malvids</taxon>
        <taxon>Brassicales</taxon>
        <taxon>Brassicaceae</taxon>
        <taxon>Brassiceae</taxon>
        <taxon>Brassica</taxon>
    </lineage>
</organism>
<keyword evidence="2" id="KW-0479">Metal-binding</keyword>
<dbReference type="PROSITE" id="PS00814">
    <property type="entry name" value="ADX"/>
    <property type="match status" value="1"/>
</dbReference>
<dbReference type="InterPro" id="IPR018298">
    <property type="entry name" value="Adrenodoxin_Fe-S_BS"/>
</dbReference>
<dbReference type="GO" id="GO:0140647">
    <property type="term" value="P:P450-containing electron transport chain"/>
    <property type="evidence" value="ECO:0007669"/>
    <property type="project" value="InterPro"/>
</dbReference>
<dbReference type="SUPFAM" id="SSF54292">
    <property type="entry name" value="2Fe-2S ferredoxin-like"/>
    <property type="match status" value="1"/>
</dbReference>
<evidence type="ECO:0000313" key="7">
    <source>
        <dbReference type="EMBL" id="RID75654.1"/>
    </source>
</evidence>
<name>A0A398AG99_BRACM</name>
<evidence type="ECO:0000256" key="4">
    <source>
        <dbReference type="ARBA" id="ARBA00023014"/>
    </source>
</evidence>
<feature type="compositionally biased region" description="Basic residues" evidence="6">
    <location>
        <begin position="13"/>
        <end position="26"/>
    </location>
</feature>
<keyword evidence="1" id="KW-0001">2Fe-2S</keyword>
<reference evidence="7 8" key="1">
    <citation type="submission" date="2018-06" db="EMBL/GenBank/DDBJ databases">
        <title>WGS assembly of Brassica rapa FPsc.</title>
        <authorList>
            <person name="Bowman J."/>
            <person name="Kohchi T."/>
            <person name="Yamato K."/>
            <person name="Jenkins J."/>
            <person name="Shu S."/>
            <person name="Ishizaki K."/>
            <person name="Yamaoka S."/>
            <person name="Nishihama R."/>
            <person name="Nakamura Y."/>
            <person name="Berger F."/>
            <person name="Adam C."/>
            <person name="Aki S."/>
            <person name="Althoff F."/>
            <person name="Araki T."/>
            <person name="Arteaga-Vazquez M."/>
            <person name="Balasubrmanian S."/>
            <person name="Bauer D."/>
            <person name="Boehm C."/>
            <person name="Briginshaw L."/>
            <person name="Caballero-Perez J."/>
            <person name="Catarino B."/>
            <person name="Chen F."/>
            <person name="Chiyoda S."/>
            <person name="Chovatia M."/>
            <person name="Davies K."/>
            <person name="Delmans M."/>
            <person name="Demura T."/>
            <person name="Dierschke T."/>
            <person name="Dolan L."/>
            <person name="Dorantes-Acosta A."/>
            <person name="Eklund D."/>
            <person name="Florent S."/>
            <person name="Flores-Sandoval E."/>
            <person name="Fujiyama A."/>
            <person name="Fukuzawa H."/>
            <person name="Galik B."/>
            <person name="Grimanelli D."/>
            <person name="Grimwood J."/>
            <person name="Grossniklaus U."/>
            <person name="Hamada T."/>
            <person name="Haseloff J."/>
            <person name="Hetherington A."/>
            <person name="Higo A."/>
            <person name="Hirakawa Y."/>
            <person name="Hundley H."/>
            <person name="Ikeda Y."/>
            <person name="Inoue K."/>
            <person name="Inoue S."/>
            <person name="Ishida S."/>
            <person name="Jia Q."/>
            <person name="Kakita M."/>
            <person name="Kanazawa T."/>
            <person name="Kawai Y."/>
            <person name="Kawashima T."/>
            <person name="Kennedy M."/>
            <person name="Kinose K."/>
            <person name="Kinoshita T."/>
            <person name="Kohara Y."/>
            <person name="Koide E."/>
            <person name="Komatsu K."/>
            <person name="Kopischke S."/>
            <person name="Kubo M."/>
            <person name="Kyozuka J."/>
            <person name="Lagercrantz U."/>
            <person name="Lin S."/>
            <person name="Lindquist E."/>
            <person name="Lipzen A."/>
            <person name="Lu C."/>
            <person name="Luna E."/>
            <person name="Martienssen R."/>
            <person name="Minamino N."/>
            <person name="Mizutani M."/>
            <person name="Mizutani M."/>
            <person name="Mochizuki N."/>
            <person name="Monte I."/>
            <person name="Mosher R."/>
            <person name="Nagasaki H."/>
            <person name="Nakagami H."/>
            <person name="Naramoto S."/>
            <person name="Nishitani K."/>
            <person name="Ohtani M."/>
            <person name="Okamoto T."/>
            <person name="Okumura M."/>
            <person name="Phillips J."/>
            <person name="Pollak B."/>
            <person name="Reinders A."/>
            <person name="Roevekamp M."/>
            <person name="Sano R."/>
            <person name="Sawa S."/>
            <person name="Schmid M."/>
            <person name="Shirakawa M."/>
            <person name="Solano R."/>
            <person name="Spunde A."/>
            <person name="Suetsugu N."/>
            <person name="Sugano S."/>
            <person name="Sugiyama A."/>
            <person name="Sun R."/>
            <person name="Suzuki Y."/>
            <person name="Takenaka M."/>
            <person name="Takezawa D."/>
            <person name="Tomogane H."/>
            <person name="Tsuzuki M."/>
            <person name="Ueda T."/>
            <person name="Umeda M."/>
            <person name="Ward J."/>
            <person name="Watanabe Y."/>
            <person name="Yazaki K."/>
            <person name="Yokoyama R."/>
            <person name="Yoshitake Y."/>
            <person name="Yotsui I."/>
            <person name="Zachgo S."/>
            <person name="Schmutz J."/>
        </authorList>
    </citation>
    <scope>NUCLEOTIDE SEQUENCE [LARGE SCALE GENOMIC DNA]</scope>
    <source>
        <strain evidence="8">cv. B-3</strain>
    </source>
</reference>
<evidence type="ECO:0000256" key="1">
    <source>
        <dbReference type="ARBA" id="ARBA00022714"/>
    </source>
</evidence>
<evidence type="ECO:0000256" key="6">
    <source>
        <dbReference type="SAM" id="MobiDB-lite"/>
    </source>
</evidence>
<dbReference type="GO" id="GO:0051537">
    <property type="term" value="F:2 iron, 2 sulfur cluster binding"/>
    <property type="evidence" value="ECO:0007669"/>
    <property type="project" value="UniProtKB-KW"/>
</dbReference>
<dbReference type="EMBL" id="CM010629">
    <property type="protein sequence ID" value="RID75654.1"/>
    <property type="molecule type" value="Genomic_DNA"/>
</dbReference>
<evidence type="ECO:0000256" key="3">
    <source>
        <dbReference type="ARBA" id="ARBA00023004"/>
    </source>
</evidence>
<evidence type="ECO:0000256" key="5">
    <source>
        <dbReference type="ARBA" id="ARBA00034078"/>
    </source>
</evidence>
<dbReference type="PANTHER" id="PTHR23426:SF65">
    <property type="entry name" value="FERREDOXIN-2, MITOCHONDRIAL"/>
    <property type="match status" value="1"/>
</dbReference>
<dbReference type="InterPro" id="IPR001055">
    <property type="entry name" value="Adrenodoxin-like"/>
</dbReference>
<dbReference type="Gene3D" id="3.10.20.30">
    <property type="match status" value="1"/>
</dbReference>
<dbReference type="InterPro" id="IPR012675">
    <property type="entry name" value="Beta-grasp_dom_sf"/>
</dbReference>